<feature type="binding site" evidence="6">
    <location>
        <position position="148"/>
    </location>
    <ligand>
        <name>Mn(2+)</name>
        <dbReference type="ChEBI" id="CHEBI:29035"/>
    </ligand>
</feature>
<evidence type="ECO:0000256" key="4">
    <source>
        <dbReference type="ARBA" id="ARBA00023239"/>
    </source>
</evidence>
<keyword evidence="8" id="KW-1185">Reference proteome</keyword>
<dbReference type="PANTHER" id="PTHR42909">
    <property type="entry name" value="ZGC:136858"/>
    <property type="match status" value="1"/>
</dbReference>
<evidence type="ECO:0000313" key="7">
    <source>
        <dbReference type="EMBL" id="ALJ91147.1"/>
    </source>
</evidence>
<feature type="binding site" evidence="6">
    <location>
        <position position="99"/>
    </location>
    <ligand>
        <name>substrate</name>
    </ligand>
</feature>
<dbReference type="HAMAP" id="MF_01876">
    <property type="entry name" value="PsiMP_glycosidase"/>
    <property type="match status" value="1"/>
</dbReference>
<evidence type="ECO:0000256" key="2">
    <source>
        <dbReference type="ARBA" id="ARBA00022801"/>
    </source>
</evidence>
<name>A0ABN4IHU4_THEA5</name>
<comment type="catalytic activity">
    <reaction evidence="6">
        <text>D-ribose 5-phosphate + uracil = psi-UMP + H2O</text>
        <dbReference type="Rhea" id="RHEA:18337"/>
        <dbReference type="ChEBI" id="CHEBI:15377"/>
        <dbReference type="ChEBI" id="CHEBI:17568"/>
        <dbReference type="ChEBI" id="CHEBI:58380"/>
        <dbReference type="ChEBI" id="CHEBI:78346"/>
        <dbReference type="EC" id="4.2.1.70"/>
    </reaction>
</comment>
<accession>A0ABN4IHU4</accession>
<feature type="active site" description="Proton donor" evidence="6">
    <location>
        <position position="39"/>
    </location>
</feature>
<gene>
    <name evidence="6" type="primary">psuG</name>
    <name evidence="7" type="ORF">TO73_1302</name>
</gene>
<keyword evidence="3 6" id="KW-0464">Manganese</keyword>
<feature type="active site" description="Nucleophile" evidence="6">
    <location>
        <position position="169"/>
    </location>
</feature>
<comment type="cofactor">
    <cofactor evidence="6">
        <name>Mn(2+)</name>
        <dbReference type="ChEBI" id="CHEBI:29035"/>
    </cofactor>
    <text evidence="6">Binds 1 Mn(2+) ion per subunit.</text>
</comment>
<keyword evidence="5 6" id="KW-0326">Glycosidase</keyword>
<evidence type="ECO:0000256" key="1">
    <source>
        <dbReference type="ARBA" id="ARBA00022723"/>
    </source>
</evidence>
<dbReference type="Pfam" id="PF04227">
    <property type="entry name" value="Indigoidine_A"/>
    <property type="match status" value="1"/>
</dbReference>
<feature type="binding site" evidence="6">
    <location>
        <position position="119"/>
    </location>
    <ligand>
        <name>substrate</name>
    </ligand>
</feature>
<evidence type="ECO:0000313" key="8">
    <source>
        <dbReference type="Proteomes" id="UP000058660"/>
    </source>
</evidence>
<evidence type="ECO:0000256" key="3">
    <source>
        <dbReference type="ARBA" id="ARBA00023211"/>
    </source>
</evidence>
<proteinExistence type="inferred from homology"/>
<organism evidence="7 8">
    <name type="scientific">Thermus aquaticus (strain ATCC BAA-2747 / Y51MC23)</name>
    <dbReference type="NCBI Taxonomy" id="498848"/>
    <lineage>
        <taxon>Bacteria</taxon>
        <taxon>Thermotogati</taxon>
        <taxon>Deinococcota</taxon>
        <taxon>Deinococci</taxon>
        <taxon>Thermales</taxon>
        <taxon>Thermaceae</taxon>
        <taxon>Thermus</taxon>
    </lineage>
</organism>
<keyword evidence="4 6" id="KW-0456">Lyase</keyword>
<evidence type="ECO:0000256" key="5">
    <source>
        <dbReference type="ARBA" id="ARBA00023295"/>
    </source>
</evidence>
<dbReference type="Proteomes" id="UP000058660">
    <property type="component" value="Chromosome"/>
</dbReference>
<dbReference type="InterPro" id="IPR022830">
    <property type="entry name" value="Indigdn_synthA-like"/>
</dbReference>
<comment type="subunit">
    <text evidence="6">Homotrimer.</text>
</comment>
<keyword evidence="2 6" id="KW-0378">Hydrolase</keyword>
<sequence length="311" mass="32741">MRAPEEPLALGFGTPFWGPKEAPRPVILGPVPEALVALESAVLTHGLPYPLNLKTALALEEAVRAEGAIPRTIALVRGEVRVGLTPEEMEALARGGADKASLWNLAALLARGLSAGTTVAATAYLAHRHGIAVFATGGIGGVHPEPYDESADLVALSRTPILVVASGPKAILDLEATLERLETLGVAVVGYRTDRLPAFFSPSSPYPVPAVVETPLEAALVLKRARELGLGGVLLANPVSQGLPYEEVARMVEEAGRQAARQGIHGKALTPYLLRKLSELSQGETDRVNERLLLENARVAAQVALAWAGLE</sequence>
<evidence type="ECO:0000256" key="6">
    <source>
        <dbReference type="HAMAP-Rule" id="MF_01876"/>
    </source>
</evidence>
<dbReference type="Gene3D" id="3.40.1790.10">
    <property type="entry name" value="Indigoidine synthase domain"/>
    <property type="match status" value="1"/>
</dbReference>
<dbReference type="InterPro" id="IPR007342">
    <property type="entry name" value="PsuG"/>
</dbReference>
<dbReference type="EC" id="4.2.1.70" evidence="6"/>
<feature type="binding site" evidence="6">
    <location>
        <begin position="150"/>
        <end position="152"/>
    </location>
    <ligand>
        <name>substrate</name>
    </ligand>
</feature>
<comment type="function">
    <text evidence="6">Catalyzes the reversible cleavage of pseudouridine 5'-phosphate (PsiMP) to ribose 5-phosphate and uracil. Functions biologically in the cleavage direction, as part of a pseudouridine degradation pathway.</text>
</comment>
<dbReference type="EMBL" id="CP010822">
    <property type="protein sequence ID" value="ALJ91147.1"/>
    <property type="molecule type" value="Genomic_DNA"/>
</dbReference>
<dbReference type="PANTHER" id="PTHR42909:SF1">
    <property type="entry name" value="CARBOHYDRATE KINASE PFKB DOMAIN-CONTAINING PROTEIN"/>
    <property type="match status" value="1"/>
</dbReference>
<protein>
    <recommendedName>
        <fullName evidence="6">Pseudouridine-5'-phosphate glycosidase</fullName>
        <shortName evidence="6">PsiMP glycosidase</shortName>
        <ecNumber evidence="6">4.2.1.70</ecNumber>
    </recommendedName>
</protein>
<dbReference type="SUPFAM" id="SSF110581">
    <property type="entry name" value="Indigoidine synthase A-like"/>
    <property type="match status" value="1"/>
</dbReference>
<reference evidence="8" key="1">
    <citation type="journal article" date="2015" name="PLoS ONE">
        <title>Complete Genome Sequence of Thermus aquaticus Y51MC23.</title>
        <authorList>
            <person name="Brumm P.J."/>
            <person name="Monsma S."/>
            <person name="Keough B."/>
            <person name="Jasinovica S."/>
            <person name="Ferguson E."/>
            <person name="Schoenfeld T."/>
            <person name="Lodes M."/>
            <person name="Mead D.A."/>
        </authorList>
    </citation>
    <scope>NUCLEOTIDE SEQUENCE [LARGE SCALE GENOMIC DNA]</scope>
    <source>
        <strain evidence="8">BAA-2747 / Y51MC23</strain>
    </source>
</reference>
<comment type="similarity">
    <text evidence="6">Belongs to the pseudouridine-5'-phosphate glycosidase family.</text>
</comment>
<keyword evidence="1 6" id="KW-0479">Metal-binding</keyword>